<dbReference type="GO" id="GO:0005576">
    <property type="term" value="C:extracellular region"/>
    <property type="evidence" value="ECO:0007669"/>
    <property type="project" value="UniProtKB-SubCell"/>
</dbReference>
<dbReference type="InterPro" id="IPR008427">
    <property type="entry name" value="Extracellular_membr_CFEM_dom"/>
</dbReference>
<evidence type="ECO:0000313" key="12">
    <source>
        <dbReference type="Proteomes" id="UP001150904"/>
    </source>
</evidence>
<keyword evidence="4" id="KW-0964">Secreted</keyword>
<keyword evidence="7" id="KW-1015">Disulfide bond</keyword>
<evidence type="ECO:0000256" key="8">
    <source>
        <dbReference type="ARBA" id="ARBA00023288"/>
    </source>
</evidence>
<gene>
    <name evidence="11" type="ORF">N7498_004821</name>
</gene>
<dbReference type="GeneID" id="83179184"/>
<dbReference type="RefSeq" id="XP_058308421.1">
    <property type="nucleotide sequence ID" value="XM_058451883.1"/>
</dbReference>
<dbReference type="Proteomes" id="UP001150904">
    <property type="component" value="Unassembled WGS sequence"/>
</dbReference>
<accession>A0A9W9SZM6</accession>
<comment type="similarity">
    <text evidence="3">Belongs to the RBT5 family.</text>
</comment>
<feature type="chain" id="PRO_5040990423" description="CFEM domain-containing protein" evidence="9">
    <location>
        <begin position="17"/>
        <end position="485"/>
    </location>
</feature>
<evidence type="ECO:0000256" key="3">
    <source>
        <dbReference type="ARBA" id="ARBA00010031"/>
    </source>
</evidence>
<protein>
    <recommendedName>
        <fullName evidence="10">CFEM domain-containing protein</fullName>
    </recommendedName>
</protein>
<evidence type="ECO:0000256" key="2">
    <source>
        <dbReference type="ARBA" id="ARBA00004613"/>
    </source>
</evidence>
<evidence type="ECO:0000256" key="6">
    <source>
        <dbReference type="ARBA" id="ARBA00022729"/>
    </source>
</evidence>
<keyword evidence="5" id="KW-0336">GPI-anchor</keyword>
<evidence type="ECO:0000256" key="1">
    <source>
        <dbReference type="ARBA" id="ARBA00004589"/>
    </source>
</evidence>
<sequence length="485" mass="51739">MKGIAFPLLFSVATLAHPTGLWWGTDFCYPTPENTDNQCSQSQKAGFDWSNIDDVDNWAFEGFNFDGFSPSDNCGGSGGKCIAGKLCRDDAYTIKVDAVDAPFSVRTFHLSTSRPTNVLMKYELADGTSCHQVAFSSPEGVDVNNDQCGGARSVEFTLPEESQFDECDLNIHSVAFDCSTGPKPPPMATPSESLVPSMSWSTMPSLHTHSTSVMEEITTDITPMATTSTVFTTQIFTVTKCPPTVTDCPAHSTKVVTSTYGVSTAVWSPPAVTGAGHITTSAIISTPAEPTSSVVPAPCPKLVPMCMNTWLSIPKCDSNSDTACFCPSSEFADKVKSCIHAWGTSEHETQSALSYFAGICAPYVPKNPSIIEIPPMTSHASSVHMPTSSWAPTTPAPAAPSTTLTWSSHTVTVPQVAFSTVTVSSTTSVCLVPGVPTSHRTTLTPATKTTCASHIPTSSKITPLWFFLTLDLKLPWLVCGQVWPC</sequence>
<keyword evidence="5" id="KW-0325">Glycoprotein</keyword>
<evidence type="ECO:0000256" key="4">
    <source>
        <dbReference type="ARBA" id="ARBA00022525"/>
    </source>
</evidence>
<feature type="domain" description="CFEM" evidence="10">
    <location>
        <begin position="300"/>
        <end position="361"/>
    </location>
</feature>
<evidence type="ECO:0000256" key="9">
    <source>
        <dbReference type="SAM" id="SignalP"/>
    </source>
</evidence>
<evidence type="ECO:0000259" key="10">
    <source>
        <dbReference type="Pfam" id="PF05730"/>
    </source>
</evidence>
<name>A0A9W9SZM6_9EURO</name>
<comment type="subcellular location">
    <subcellularLocation>
        <location evidence="1">Membrane</location>
        <topology evidence="1">Lipid-anchor</topology>
        <topology evidence="1">GPI-anchor</topology>
    </subcellularLocation>
    <subcellularLocation>
        <location evidence="2">Secreted</location>
    </subcellularLocation>
</comment>
<feature type="signal peptide" evidence="9">
    <location>
        <begin position="1"/>
        <end position="16"/>
    </location>
</feature>
<proteinExistence type="inferred from homology"/>
<dbReference type="GO" id="GO:0098552">
    <property type="term" value="C:side of membrane"/>
    <property type="evidence" value="ECO:0007669"/>
    <property type="project" value="UniProtKB-KW"/>
</dbReference>
<keyword evidence="6 9" id="KW-0732">Signal</keyword>
<reference evidence="11" key="2">
    <citation type="journal article" date="2023" name="IMA Fungus">
        <title>Comparative genomic study of the Penicillium genus elucidates a diverse pangenome and 15 lateral gene transfer events.</title>
        <authorList>
            <person name="Petersen C."/>
            <person name="Sorensen T."/>
            <person name="Nielsen M.R."/>
            <person name="Sondergaard T.E."/>
            <person name="Sorensen J.L."/>
            <person name="Fitzpatrick D.A."/>
            <person name="Frisvad J.C."/>
            <person name="Nielsen K.L."/>
        </authorList>
    </citation>
    <scope>NUCLEOTIDE SEQUENCE</scope>
    <source>
        <strain evidence="11">IBT 15544</strain>
    </source>
</reference>
<evidence type="ECO:0000313" key="11">
    <source>
        <dbReference type="EMBL" id="KAJ5203942.1"/>
    </source>
</evidence>
<dbReference type="AlphaFoldDB" id="A0A9W9SZM6"/>
<comment type="caution">
    <text evidence="11">The sequence shown here is derived from an EMBL/GenBank/DDBJ whole genome shotgun (WGS) entry which is preliminary data.</text>
</comment>
<evidence type="ECO:0000256" key="7">
    <source>
        <dbReference type="ARBA" id="ARBA00023157"/>
    </source>
</evidence>
<evidence type="ECO:0000256" key="5">
    <source>
        <dbReference type="ARBA" id="ARBA00022622"/>
    </source>
</evidence>
<reference evidence="11" key="1">
    <citation type="submission" date="2022-12" db="EMBL/GenBank/DDBJ databases">
        <authorList>
            <person name="Petersen C."/>
        </authorList>
    </citation>
    <scope>NUCLEOTIDE SEQUENCE</scope>
    <source>
        <strain evidence="11">IBT 15544</strain>
    </source>
</reference>
<organism evidence="11 12">
    <name type="scientific">Penicillium cinerascens</name>
    <dbReference type="NCBI Taxonomy" id="70096"/>
    <lineage>
        <taxon>Eukaryota</taxon>
        <taxon>Fungi</taxon>
        <taxon>Dikarya</taxon>
        <taxon>Ascomycota</taxon>
        <taxon>Pezizomycotina</taxon>
        <taxon>Eurotiomycetes</taxon>
        <taxon>Eurotiomycetidae</taxon>
        <taxon>Eurotiales</taxon>
        <taxon>Aspergillaceae</taxon>
        <taxon>Penicillium</taxon>
    </lineage>
</organism>
<keyword evidence="8" id="KW-0449">Lipoprotein</keyword>
<dbReference type="EMBL" id="JAPQKR010000012">
    <property type="protein sequence ID" value="KAJ5203942.1"/>
    <property type="molecule type" value="Genomic_DNA"/>
</dbReference>
<keyword evidence="12" id="KW-1185">Reference proteome</keyword>
<dbReference type="Pfam" id="PF05730">
    <property type="entry name" value="CFEM"/>
    <property type="match status" value="1"/>
</dbReference>
<dbReference type="OrthoDB" id="5431405at2759"/>
<keyword evidence="5" id="KW-0472">Membrane</keyword>